<evidence type="ECO:0000313" key="4">
    <source>
        <dbReference type="Proteomes" id="UP000016935"/>
    </source>
</evidence>
<keyword evidence="4" id="KW-1185">Reference proteome</keyword>
<dbReference type="AlphaFoldDB" id="R0IT98"/>
<dbReference type="RefSeq" id="XP_008024349.1">
    <property type="nucleotide sequence ID" value="XM_008026158.1"/>
</dbReference>
<evidence type="ECO:0000256" key="1">
    <source>
        <dbReference type="SAM" id="MobiDB-lite"/>
    </source>
</evidence>
<protein>
    <submittedName>
        <fullName evidence="3">Uncharacterized protein</fullName>
    </submittedName>
</protein>
<dbReference type="GeneID" id="19403174"/>
<reference evidence="3 4" key="2">
    <citation type="journal article" date="2013" name="PLoS Genet.">
        <title>Comparative genome structure, secondary metabolite, and effector coding capacity across Cochliobolus pathogens.</title>
        <authorList>
            <person name="Condon B.J."/>
            <person name="Leng Y."/>
            <person name="Wu D."/>
            <person name="Bushley K.E."/>
            <person name="Ohm R.A."/>
            <person name="Otillar R."/>
            <person name="Martin J."/>
            <person name="Schackwitz W."/>
            <person name="Grimwood J."/>
            <person name="MohdZainudin N."/>
            <person name="Xue C."/>
            <person name="Wang R."/>
            <person name="Manning V.A."/>
            <person name="Dhillon B."/>
            <person name="Tu Z.J."/>
            <person name="Steffenson B.J."/>
            <person name="Salamov A."/>
            <person name="Sun H."/>
            <person name="Lowry S."/>
            <person name="LaButti K."/>
            <person name="Han J."/>
            <person name="Copeland A."/>
            <person name="Lindquist E."/>
            <person name="Barry K."/>
            <person name="Schmutz J."/>
            <person name="Baker S.E."/>
            <person name="Ciuffetti L.M."/>
            <person name="Grigoriev I.V."/>
            <person name="Zhong S."/>
            <person name="Turgeon B.G."/>
        </authorList>
    </citation>
    <scope>NUCLEOTIDE SEQUENCE [LARGE SCALE GENOMIC DNA]</scope>
    <source>
        <strain evidence="4">28A</strain>
    </source>
</reference>
<feature type="chain" id="PRO_5004342525" evidence="2">
    <location>
        <begin position="25"/>
        <end position="159"/>
    </location>
</feature>
<organism evidence="3 4">
    <name type="scientific">Exserohilum turcicum (strain 28A)</name>
    <name type="common">Northern leaf blight fungus</name>
    <name type="synonym">Setosphaeria turcica</name>
    <dbReference type="NCBI Taxonomy" id="671987"/>
    <lineage>
        <taxon>Eukaryota</taxon>
        <taxon>Fungi</taxon>
        <taxon>Dikarya</taxon>
        <taxon>Ascomycota</taxon>
        <taxon>Pezizomycotina</taxon>
        <taxon>Dothideomycetes</taxon>
        <taxon>Pleosporomycetidae</taxon>
        <taxon>Pleosporales</taxon>
        <taxon>Pleosporineae</taxon>
        <taxon>Pleosporaceae</taxon>
        <taxon>Exserohilum</taxon>
    </lineage>
</organism>
<dbReference type="EMBL" id="KB908559">
    <property type="protein sequence ID" value="EOA87881.1"/>
    <property type="molecule type" value="Genomic_DNA"/>
</dbReference>
<reference evidence="3 4" key="1">
    <citation type="journal article" date="2012" name="PLoS Pathog.">
        <title>Diverse lifestyles and strategies of plant pathogenesis encoded in the genomes of eighteen Dothideomycetes fungi.</title>
        <authorList>
            <person name="Ohm R.A."/>
            <person name="Feau N."/>
            <person name="Henrissat B."/>
            <person name="Schoch C.L."/>
            <person name="Horwitz B.A."/>
            <person name="Barry K.W."/>
            <person name="Condon B.J."/>
            <person name="Copeland A.C."/>
            <person name="Dhillon B."/>
            <person name="Glaser F."/>
            <person name="Hesse C.N."/>
            <person name="Kosti I."/>
            <person name="LaButti K."/>
            <person name="Lindquist E.A."/>
            <person name="Lucas S."/>
            <person name="Salamov A.A."/>
            <person name="Bradshaw R.E."/>
            <person name="Ciuffetti L."/>
            <person name="Hamelin R.C."/>
            <person name="Kema G.H.J."/>
            <person name="Lawrence C."/>
            <person name="Scott J.A."/>
            <person name="Spatafora J.W."/>
            <person name="Turgeon B.G."/>
            <person name="de Wit P.J.G.M."/>
            <person name="Zhong S."/>
            <person name="Goodwin S.B."/>
            <person name="Grigoriev I.V."/>
        </authorList>
    </citation>
    <scope>NUCLEOTIDE SEQUENCE [LARGE SCALE GENOMIC DNA]</scope>
    <source>
        <strain evidence="4">28A</strain>
    </source>
</reference>
<feature type="compositionally biased region" description="Acidic residues" evidence="1">
    <location>
        <begin position="27"/>
        <end position="37"/>
    </location>
</feature>
<feature type="signal peptide" evidence="2">
    <location>
        <begin position="1"/>
        <end position="24"/>
    </location>
</feature>
<feature type="region of interest" description="Disordered" evidence="1">
    <location>
        <begin position="21"/>
        <end position="79"/>
    </location>
</feature>
<dbReference type="Proteomes" id="UP000016935">
    <property type="component" value="Unassembled WGS sequence"/>
</dbReference>
<feature type="compositionally biased region" description="Low complexity" evidence="1">
    <location>
        <begin position="41"/>
        <end position="52"/>
    </location>
</feature>
<accession>R0IT98</accession>
<sequence>MAWTGASWPLSGGSLLALDEAWWAGDGDGDGDGEGGGEGEAGSQEARARAGSLGAAQASHGQPCSDDDTRPLRQLDRHAERLQLPVPVLPGLCDAVQLPQHRQGGFCHSSPAQNLDISAAASSPRDLAPLEHGGASMAVAPPCLSPLRHVVAHDDAAAP</sequence>
<keyword evidence="2" id="KW-0732">Signal</keyword>
<feature type="non-terminal residue" evidence="3">
    <location>
        <position position="159"/>
    </location>
</feature>
<evidence type="ECO:0000256" key="2">
    <source>
        <dbReference type="SAM" id="SignalP"/>
    </source>
</evidence>
<evidence type="ECO:0000313" key="3">
    <source>
        <dbReference type="EMBL" id="EOA87881.1"/>
    </source>
</evidence>
<feature type="compositionally biased region" description="Basic and acidic residues" evidence="1">
    <location>
        <begin position="67"/>
        <end position="79"/>
    </location>
</feature>
<gene>
    <name evidence="3" type="ORF">SETTUDRAFT_27820</name>
</gene>
<name>R0IT98_EXST2</name>
<proteinExistence type="predicted"/>
<dbReference type="HOGENOM" id="CLU_1664985_0_0_1"/>